<feature type="region of interest" description="Disordered" evidence="1">
    <location>
        <begin position="1"/>
        <end position="24"/>
    </location>
</feature>
<reference evidence="2 3" key="1">
    <citation type="submission" date="2019-02" db="EMBL/GenBank/DDBJ databases">
        <title>Deep-cultivation of Planctomycetes and their phenomic and genomic characterization uncovers novel biology.</title>
        <authorList>
            <person name="Wiegand S."/>
            <person name="Jogler M."/>
            <person name="Boedeker C."/>
            <person name="Pinto D."/>
            <person name="Vollmers J."/>
            <person name="Rivas-Marin E."/>
            <person name="Kohn T."/>
            <person name="Peeters S.H."/>
            <person name="Heuer A."/>
            <person name="Rast P."/>
            <person name="Oberbeckmann S."/>
            <person name="Bunk B."/>
            <person name="Jeske O."/>
            <person name="Meyerdierks A."/>
            <person name="Storesund J.E."/>
            <person name="Kallscheuer N."/>
            <person name="Luecker S."/>
            <person name="Lage O.M."/>
            <person name="Pohl T."/>
            <person name="Merkel B.J."/>
            <person name="Hornburger P."/>
            <person name="Mueller R.-W."/>
            <person name="Bruemmer F."/>
            <person name="Labrenz M."/>
            <person name="Spormann A.M."/>
            <person name="Op den Camp H."/>
            <person name="Overmann J."/>
            <person name="Amann R."/>
            <person name="Jetten M.S.M."/>
            <person name="Mascher T."/>
            <person name="Medema M.H."/>
            <person name="Devos D.P."/>
            <person name="Kaster A.-K."/>
            <person name="Ovreas L."/>
            <person name="Rohde M."/>
            <person name="Galperin M.Y."/>
            <person name="Jogler C."/>
        </authorList>
    </citation>
    <scope>NUCLEOTIDE SEQUENCE [LARGE SCALE GENOMIC DNA]</scope>
    <source>
        <strain evidence="2 3">Pla133</strain>
    </source>
</reference>
<dbReference type="Proteomes" id="UP000316921">
    <property type="component" value="Chromosome"/>
</dbReference>
<sequence length="109" mass="11180">MNDGPAPRELGPRPVGRGPSSRGFGCRPSAAGGAFVSAATLDAGGHPIGLERADLFENPVSWRFRSPESLLSAGQIGIVVAAEVTDDGLPDVVLNQGGTIGFRVNLLVD</sequence>
<name>A0A518BRC1_9BACT</name>
<protein>
    <submittedName>
        <fullName evidence="2">Uncharacterized protein</fullName>
    </submittedName>
</protein>
<organism evidence="2 3">
    <name type="scientific">Engelhardtia mirabilis</name>
    <dbReference type="NCBI Taxonomy" id="2528011"/>
    <lineage>
        <taxon>Bacteria</taxon>
        <taxon>Pseudomonadati</taxon>
        <taxon>Planctomycetota</taxon>
        <taxon>Planctomycetia</taxon>
        <taxon>Planctomycetia incertae sedis</taxon>
        <taxon>Engelhardtia</taxon>
    </lineage>
</organism>
<dbReference type="KEGG" id="pbap:Pla133_46200"/>
<dbReference type="AlphaFoldDB" id="A0A518BRC1"/>
<evidence type="ECO:0000313" key="2">
    <source>
        <dbReference type="EMBL" id="QDU69500.1"/>
    </source>
</evidence>
<evidence type="ECO:0000313" key="3">
    <source>
        <dbReference type="Proteomes" id="UP000316921"/>
    </source>
</evidence>
<accession>A0A518BRC1</accession>
<dbReference type="RefSeq" id="WP_419191853.1">
    <property type="nucleotide sequence ID" value="NZ_CP036287.1"/>
</dbReference>
<dbReference type="EMBL" id="CP036287">
    <property type="protein sequence ID" value="QDU69500.1"/>
    <property type="molecule type" value="Genomic_DNA"/>
</dbReference>
<evidence type="ECO:0000256" key="1">
    <source>
        <dbReference type="SAM" id="MobiDB-lite"/>
    </source>
</evidence>
<proteinExistence type="predicted"/>
<gene>
    <name evidence="2" type="ORF">Pla133_46200</name>
</gene>
<keyword evidence="3" id="KW-1185">Reference proteome</keyword>